<dbReference type="PIRSF" id="PIRSF001357">
    <property type="entry name" value="DeoC"/>
    <property type="match status" value="1"/>
</dbReference>
<dbReference type="EMBL" id="CP046276">
    <property type="protein sequence ID" value="QGS51912.1"/>
    <property type="molecule type" value="Genomic_DNA"/>
</dbReference>
<evidence type="ECO:0000256" key="5">
    <source>
        <dbReference type="ARBA" id="ARBA00048791"/>
    </source>
</evidence>
<dbReference type="RefSeq" id="WP_156006348.1">
    <property type="nucleotide sequence ID" value="NZ_CP046276.1"/>
</dbReference>
<dbReference type="InterPro" id="IPR013785">
    <property type="entry name" value="Aldolase_TIM"/>
</dbReference>
<dbReference type="Gene3D" id="3.20.20.70">
    <property type="entry name" value="Aldolase class I"/>
    <property type="match status" value="1"/>
</dbReference>
<dbReference type="GO" id="GO:0009264">
    <property type="term" value="P:deoxyribonucleotide catabolic process"/>
    <property type="evidence" value="ECO:0007669"/>
    <property type="project" value="UniProtKB-UniRule"/>
</dbReference>
<evidence type="ECO:0000256" key="7">
    <source>
        <dbReference type="HAMAP-Rule" id="MF_00114"/>
    </source>
</evidence>
<dbReference type="InterPro" id="IPR011343">
    <property type="entry name" value="DeoC"/>
</dbReference>
<dbReference type="UniPathway" id="UPA00002">
    <property type="reaction ID" value="UER00468"/>
</dbReference>
<dbReference type="GO" id="GO:0006018">
    <property type="term" value="P:2-deoxyribose 1-phosphate catabolic process"/>
    <property type="evidence" value="ECO:0007669"/>
    <property type="project" value="UniProtKB-UniRule"/>
</dbReference>
<feature type="active site" description="Proton donor/acceptor" evidence="7">
    <location>
        <position position="180"/>
    </location>
</feature>
<dbReference type="CDD" id="cd00959">
    <property type="entry name" value="DeoC"/>
    <property type="match status" value="1"/>
</dbReference>
<evidence type="ECO:0000313" key="8">
    <source>
        <dbReference type="EMBL" id="QGS51912.1"/>
    </source>
</evidence>
<dbReference type="Pfam" id="PF01791">
    <property type="entry name" value="DeoC"/>
    <property type="match status" value="1"/>
</dbReference>
<feature type="active site" description="Schiff-base intermediate with acetaldehyde" evidence="7">
    <location>
        <position position="151"/>
    </location>
</feature>
<evidence type="ECO:0000256" key="1">
    <source>
        <dbReference type="ARBA" id="ARBA00010936"/>
    </source>
</evidence>
<organism evidence="8 9">
    <name type="scientific">Spiroplasma tabanidicola</name>
    <dbReference type="NCBI Taxonomy" id="324079"/>
    <lineage>
        <taxon>Bacteria</taxon>
        <taxon>Bacillati</taxon>
        <taxon>Mycoplasmatota</taxon>
        <taxon>Mollicutes</taxon>
        <taxon>Entomoplasmatales</taxon>
        <taxon>Spiroplasmataceae</taxon>
        <taxon>Spiroplasma</taxon>
    </lineage>
</organism>
<dbReference type="KEGG" id="stab:STABA_v1c05490"/>
<comment type="pathway">
    <text evidence="7">Carbohydrate degradation; 2-deoxy-D-ribose 1-phosphate degradation; D-glyceraldehyde 3-phosphate and acetaldehyde from 2-deoxy-alpha-D-ribose 1-phosphate: step 2/2.</text>
</comment>
<reference evidence="8 9" key="1">
    <citation type="submission" date="2019-11" db="EMBL/GenBank/DDBJ databases">
        <title>Complete genome sequence of Spiroplasma tabanidicola TAUS-1 (DSM 22603).</title>
        <authorList>
            <person name="Huang C.-T."/>
            <person name="Lin Y.-C."/>
            <person name="Kuo C.-H."/>
        </authorList>
    </citation>
    <scope>NUCLEOTIDE SEQUENCE [LARGE SCALE GENOMIC DNA]</scope>
    <source>
        <strain evidence="8 9">TAUS-1</strain>
    </source>
</reference>
<dbReference type="GO" id="GO:0004139">
    <property type="term" value="F:deoxyribose-phosphate aldolase activity"/>
    <property type="evidence" value="ECO:0007669"/>
    <property type="project" value="UniProtKB-UniRule"/>
</dbReference>
<dbReference type="NCBIfam" id="TIGR00126">
    <property type="entry name" value="deoC"/>
    <property type="match status" value="1"/>
</dbReference>
<comment type="similarity">
    <text evidence="1 7">Belongs to the DeoC/FbaB aldolase family. DeoC type 1 subfamily.</text>
</comment>
<evidence type="ECO:0000256" key="4">
    <source>
        <dbReference type="ARBA" id="ARBA00023270"/>
    </source>
</evidence>
<evidence type="ECO:0000256" key="3">
    <source>
        <dbReference type="ARBA" id="ARBA00023239"/>
    </source>
</evidence>
<evidence type="ECO:0000256" key="6">
    <source>
        <dbReference type="ARBA" id="ARBA00056337"/>
    </source>
</evidence>
<gene>
    <name evidence="7 8" type="primary">deoC</name>
    <name evidence="8" type="ORF">STABA_v1c05490</name>
</gene>
<sequence>MKLNKYIDHTLLKPDATKKEIEILCKEAIEYDFATVCINPCFVSLASSILKKTNIGITTVVGFPLGSNTINTKVLELKEALNNGASEIDFVINISAVKDKDWIYVLNEFKEIKNNANSNIVKVILETCLLTKEEIIKCCELACEAKIDYVKTSTGFSKAGATFENVKLMKDIVSSRALVKAAGGIRSFDDAIKMIENGASRLGTSGGINIIKGETNNTSY</sequence>
<dbReference type="InterPro" id="IPR002915">
    <property type="entry name" value="DeoC/FbaB/LacD_aldolase"/>
</dbReference>
<evidence type="ECO:0000313" key="9">
    <source>
        <dbReference type="Proteomes" id="UP000424468"/>
    </source>
</evidence>
<comment type="function">
    <text evidence="6 7">Catalyzes a reversible aldol reaction between acetaldehyde and D-glyceraldehyde 3-phosphate to generate 2-deoxy-D-ribose 5-phosphate.</text>
</comment>
<evidence type="ECO:0000256" key="2">
    <source>
        <dbReference type="ARBA" id="ARBA00022490"/>
    </source>
</evidence>
<feature type="active site" description="Proton donor/acceptor" evidence="7">
    <location>
        <position position="89"/>
    </location>
</feature>
<comment type="subcellular location">
    <subcellularLocation>
        <location evidence="7">Cytoplasm</location>
    </subcellularLocation>
</comment>
<dbReference type="InterPro" id="IPR028581">
    <property type="entry name" value="DeoC_typeI"/>
</dbReference>
<keyword evidence="3 7" id="KW-0456">Lyase</keyword>
<dbReference type="PANTHER" id="PTHR10889:SF1">
    <property type="entry name" value="DEOXYRIBOSE-PHOSPHATE ALDOLASE"/>
    <property type="match status" value="1"/>
</dbReference>
<keyword evidence="9" id="KW-1185">Reference proteome</keyword>
<accession>A0A6I6CCP5</accession>
<dbReference type="SMART" id="SM01133">
    <property type="entry name" value="DeoC"/>
    <property type="match status" value="1"/>
</dbReference>
<dbReference type="AlphaFoldDB" id="A0A6I6CCP5"/>
<dbReference type="GO" id="GO:0005737">
    <property type="term" value="C:cytoplasm"/>
    <property type="evidence" value="ECO:0007669"/>
    <property type="project" value="UniProtKB-SubCell"/>
</dbReference>
<keyword evidence="4 7" id="KW-0704">Schiff base</keyword>
<dbReference type="Proteomes" id="UP000424468">
    <property type="component" value="Chromosome"/>
</dbReference>
<dbReference type="EC" id="4.1.2.4" evidence="7"/>
<protein>
    <recommendedName>
        <fullName evidence="7">Deoxyribose-phosphate aldolase</fullName>
        <shortName evidence="7">DERA</shortName>
        <ecNumber evidence="7">4.1.2.4</ecNumber>
    </recommendedName>
    <alternativeName>
        <fullName evidence="7">2-deoxy-D-ribose 5-phosphate aldolase</fullName>
    </alternativeName>
    <alternativeName>
        <fullName evidence="7">Phosphodeoxyriboaldolase</fullName>
        <shortName evidence="7">Deoxyriboaldolase</shortName>
    </alternativeName>
</protein>
<dbReference type="GO" id="GO:0016052">
    <property type="term" value="P:carbohydrate catabolic process"/>
    <property type="evidence" value="ECO:0007669"/>
    <property type="project" value="TreeGrafter"/>
</dbReference>
<dbReference type="OrthoDB" id="9778711at2"/>
<comment type="catalytic activity">
    <reaction evidence="5 7">
        <text>2-deoxy-D-ribose 5-phosphate = D-glyceraldehyde 3-phosphate + acetaldehyde</text>
        <dbReference type="Rhea" id="RHEA:12821"/>
        <dbReference type="ChEBI" id="CHEBI:15343"/>
        <dbReference type="ChEBI" id="CHEBI:59776"/>
        <dbReference type="ChEBI" id="CHEBI:62877"/>
        <dbReference type="EC" id="4.1.2.4"/>
    </reaction>
</comment>
<dbReference type="PANTHER" id="PTHR10889">
    <property type="entry name" value="DEOXYRIBOSE-PHOSPHATE ALDOLASE"/>
    <property type="match status" value="1"/>
</dbReference>
<dbReference type="HAMAP" id="MF_00114">
    <property type="entry name" value="DeoC_type1"/>
    <property type="match status" value="1"/>
</dbReference>
<proteinExistence type="inferred from homology"/>
<dbReference type="FunFam" id="3.20.20.70:FF:000044">
    <property type="entry name" value="Deoxyribose-phosphate aldolase"/>
    <property type="match status" value="1"/>
</dbReference>
<keyword evidence="2 7" id="KW-0963">Cytoplasm</keyword>
<name>A0A6I6CCP5_9MOLU</name>
<dbReference type="SUPFAM" id="SSF51569">
    <property type="entry name" value="Aldolase"/>
    <property type="match status" value="1"/>
</dbReference>